<evidence type="ECO:0000313" key="2">
    <source>
        <dbReference type="EnsemblPlants" id="OMERI01G13090.1"/>
    </source>
</evidence>
<evidence type="ECO:0008006" key="4">
    <source>
        <dbReference type="Google" id="ProtNLM"/>
    </source>
</evidence>
<proteinExistence type="predicted"/>
<dbReference type="AlphaFoldDB" id="A0A0E0C1I0"/>
<name>A0A0E0C1I0_9ORYZ</name>
<dbReference type="HOGENOM" id="CLU_034896_0_0_1"/>
<feature type="compositionally biased region" description="Pro residues" evidence="1">
    <location>
        <begin position="272"/>
        <end position="285"/>
    </location>
</feature>
<dbReference type="Proteomes" id="UP000008021">
    <property type="component" value="Chromosome 1"/>
</dbReference>
<reference evidence="2" key="1">
    <citation type="submission" date="2015-04" db="UniProtKB">
        <authorList>
            <consortium name="EnsemblPlants"/>
        </authorList>
    </citation>
    <scope>IDENTIFICATION</scope>
</reference>
<evidence type="ECO:0000313" key="3">
    <source>
        <dbReference type="Proteomes" id="UP000008021"/>
    </source>
</evidence>
<reference evidence="2" key="2">
    <citation type="submission" date="2018-05" db="EMBL/GenBank/DDBJ databases">
        <title>OmerRS3 (Oryza meridionalis Reference Sequence Version 3).</title>
        <authorList>
            <person name="Zhang J."/>
            <person name="Kudrna D."/>
            <person name="Lee S."/>
            <person name="Talag J."/>
            <person name="Welchert J."/>
            <person name="Wing R.A."/>
        </authorList>
    </citation>
    <scope>NUCLEOTIDE SEQUENCE [LARGE SCALE GENOMIC DNA]</scope>
    <source>
        <strain evidence="2">cv. OR44</strain>
    </source>
</reference>
<feature type="region of interest" description="Disordered" evidence="1">
    <location>
        <begin position="164"/>
        <end position="204"/>
    </location>
</feature>
<dbReference type="Gramene" id="OMERI01G13090.1">
    <property type="protein sequence ID" value="OMERI01G13090.1"/>
    <property type="gene ID" value="OMERI01G13090"/>
</dbReference>
<accession>A0A0E0C1I0</accession>
<dbReference type="EnsemblPlants" id="OMERI01G13090.1">
    <property type="protein sequence ID" value="OMERI01G13090.1"/>
    <property type="gene ID" value="OMERI01G13090"/>
</dbReference>
<sequence length="512" mass="56331">MSTSASPSATPSAECAEHLSNLIAIPSLFHEHQYFLGPIGNLDPTEFISAETNIIPFRLAKPNLGPPLGSIENIELARFRSKNFNRWWGEWKQHIFHQSASMYMTDLFLDVILQTTESSPPRKSNSSKDIEYALGLIPNGGGLASPVIGHHALKTSSLLQGQIREPADVSRKRKTKASAIDPSALAPKKKAEKKSKPTDDLPALDPSIEQALDEEEIEEDVDHAVAELSDPEKTPSASPKQTPPTPAAPAHFSRKKKTAVKKKSAPMASKPAPSPSPPPSPPVPPETSNRSPLAAGSHNVEEEEQPAAPAILVLADLFSFDIKDYLEETEEDTTSKALAPLSGDVKKTLEDISHQLEASSLDSLVPFILSNTNSSWKRPKQRLAERRERKDIEATIQVNRQLVHEEKSKLDQLSEGPIKSNIDQLEARKIELLAQLQECKAELHMGQEKLANLPKAIEEQKSRLKLAIRNVADMTKSLKVIPGTNAQDTQAIEEVEQIRQRAVSAIQRYMSQ</sequence>
<feature type="region of interest" description="Disordered" evidence="1">
    <location>
        <begin position="228"/>
        <end position="307"/>
    </location>
</feature>
<feature type="compositionally biased region" description="Basic residues" evidence="1">
    <location>
        <begin position="252"/>
        <end position="264"/>
    </location>
</feature>
<organism evidence="2">
    <name type="scientific">Oryza meridionalis</name>
    <dbReference type="NCBI Taxonomy" id="40149"/>
    <lineage>
        <taxon>Eukaryota</taxon>
        <taxon>Viridiplantae</taxon>
        <taxon>Streptophyta</taxon>
        <taxon>Embryophyta</taxon>
        <taxon>Tracheophyta</taxon>
        <taxon>Spermatophyta</taxon>
        <taxon>Magnoliopsida</taxon>
        <taxon>Liliopsida</taxon>
        <taxon>Poales</taxon>
        <taxon>Poaceae</taxon>
        <taxon>BOP clade</taxon>
        <taxon>Oryzoideae</taxon>
        <taxon>Oryzeae</taxon>
        <taxon>Oryzinae</taxon>
        <taxon>Oryza</taxon>
    </lineage>
</organism>
<keyword evidence="3" id="KW-1185">Reference proteome</keyword>
<evidence type="ECO:0000256" key="1">
    <source>
        <dbReference type="SAM" id="MobiDB-lite"/>
    </source>
</evidence>
<protein>
    <recommendedName>
        <fullName evidence="4">Aminotransferase-like protein</fullName>
    </recommendedName>
</protein>